<name>A0A251RLP6_HELAN</name>
<dbReference type="EMBL" id="MNCJ02000332">
    <property type="protein sequence ID" value="KAF5754026.1"/>
    <property type="molecule type" value="Genomic_DNA"/>
</dbReference>
<dbReference type="Gramene" id="mRNA:HanXRQr2_Chr17g0786621">
    <property type="protein sequence ID" value="mRNA:HanXRQr2_Chr17g0786621"/>
    <property type="gene ID" value="HanXRQr2_Chr17g0786621"/>
</dbReference>
<evidence type="ECO:0000256" key="1">
    <source>
        <dbReference type="SAM" id="Coils"/>
    </source>
</evidence>
<sequence length="240" mass="28080">MNDHDNYREFFSLSLPLAERLFQKRCNRFNLLDDHIHAGVNFFATSQEIVREWRLMGEDTLEFENAKKAFAEKREKFNAERKGLLWRLSDAEEKLAKEKQVNVDKQKDWEFACERTKKELQAQREAIVRLSSEKTKISDEAEEERSTHRKREQEYVTRIAKLEKFAEEKIAESKASEVLAEEVIADCKWLLARAVPLIAERVTGSEELAKYMYELGEAARALVARKVMLRGGKLLSQRSH</sequence>
<dbReference type="EMBL" id="CM007906">
    <property type="protein sequence ID" value="OTF85388.1"/>
    <property type="molecule type" value="Genomic_DNA"/>
</dbReference>
<feature type="coiled-coil region" evidence="1">
    <location>
        <begin position="74"/>
        <end position="133"/>
    </location>
</feature>
<proteinExistence type="predicted"/>
<dbReference type="Proteomes" id="UP000215914">
    <property type="component" value="Chromosome 17"/>
</dbReference>
<reference evidence="3" key="2">
    <citation type="submission" date="2017-02" db="EMBL/GenBank/DDBJ databases">
        <title>Sunflower complete genome.</title>
        <authorList>
            <person name="Langlade N."/>
            <person name="Munos S."/>
        </authorList>
    </citation>
    <scope>NUCLEOTIDE SEQUENCE [LARGE SCALE GENOMIC DNA]</scope>
    <source>
        <tissue evidence="3">Leaves</tissue>
    </source>
</reference>
<dbReference type="AlphaFoldDB" id="A0A251RLP6"/>
<keyword evidence="1" id="KW-0175">Coiled coil</keyword>
<organism evidence="3 4">
    <name type="scientific">Helianthus annuus</name>
    <name type="common">Common sunflower</name>
    <dbReference type="NCBI Taxonomy" id="4232"/>
    <lineage>
        <taxon>Eukaryota</taxon>
        <taxon>Viridiplantae</taxon>
        <taxon>Streptophyta</taxon>
        <taxon>Embryophyta</taxon>
        <taxon>Tracheophyta</taxon>
        <taxon>Spermatophyta</taxon>
        <taxon>Magnoliopsida</taxon>
        <taxon>eudicotyledons</taxon>
        <taxon>Gunneridae</taxon>
        <taxon>Pentapetalae</taxon>
        <taxon>asterids</taxon>
        <taxon>campanulids</taxon>
        <taxon>Asterales</taxon>
        <taxon>Asteraceae</taxon>
        <taxon>Asteroideae</taxon>
        <taxon>Heliantheae alliance</taxon>
        <taxon>Heliantheae</taxon>
        <taxon>Helianthus</taxon>
    </lineage>
</organism>
<evidence type="ECO:0000313" key="4">
    <source>
        <dbReference type="Proteomes" id="UP000215914"/>
    </source>
</evidence>
<dbReference type="InParanoid" id="A0A251RLP6"/>
<protein>
    <submittedName>
        <fullName evidence="3">Uncharacterized protein</fullName>
    </submittedName>
</protein>
<gene>
    <name evidence="3" type="ORF">HannXRQ_Chr17g0539401</name>
    <name evidence="2" type="ORF">HanXRQr2_Chr17g0786621</name>
</gene>
<reference evidence="2 4" key="1">
    <citation type="journal article" date="2017" name="Nature">
        <title>The sunflower genome provides insights into oil metabolism, flowering and Asterid evolution.</title>
        <authorList>
            <person name="Badouin H."/>
            <person name="Gouzy J."/>
            <person name="Grassa C.J."/>
            <person name="Murat F."/>
            <person name="Staton S.E."/>
            <person name="Cottret L."/>
            <person name="Lelandais-Briere C."/>
            <person name="Owens G.L."/>
            <person name="Carrere S."/>
            <person name="Mayjonade B."/>
            <person name="Legrand L."/>
            <person name="Gill N."/>
            <person name="Kane N.C."/>
            <person name="Bowers J.E."/>
            <person name="Hubner S."/>
            <person name="Bellec A."/>
            <person name="Berard A."/>
            <person name="Berges H."/>
            <person name="Blanchet N."/>
            <person name="Boniface M.C."/>
            <person name="Brunel D."/>
            <person name="Catrice O."/>
            <person name="Chaidir N."/>
            <person name="Claudel C."/>
            <person name="Donnadieu C."/>
            <person name="Faraut T."/>
            <person name="Fievet G."/>
            <person name="Helmstetter N."/>
            <person name="King M."/>
            <person name="Knapp S.J."/>
            <person name="Lai Z."/>
            <person name="Le Paslier M.C."/>
            <person name="Lippi Y."/>
            <person name="Lorenzon L."/>
            <person name="Mandel J.R."/>
            <person name="Marage G."/>
            <person name="Marchand G."/>
            <person name="Marquand E."/>
            <person name="Bret-Mestries E."/>
            <person name="Morien E."/>
            <person name="Nambeesan S."/>
            <person name="Nguyen T."/>
            <person name="Pegot-Espagnet P."/>
            <person name="Pouilly N."/>
            <person name="Raftis F."/>
            <person name="Sallet E."/>
            <person name="Schiex T."/>
            <person name="Thomas J."/>
            <person name="Vandecasteele C."/>
            <person name="Vares D."/>
            <person name="Vear F."/>
            <person name="Vautrin S."/>
            <person name="Crespi M."/>
            <person name="Mangin B."/>
            <person name="Burke J.M."/>
            <person name="Salse J."/>
            <person name="Munos S."/>
            <person name="Vincourt P."/>
            <person name="Rieseberg L.H."/>
            <person name="Langlade N.B."/>
        </authorList>
    </citation>
    <scope>NUCLEOTIDE SEQUENCE [LARGE SCALE GENOMIC DNA]</scope>
    <source>
        <strain evidence="4">cv. SF193</strain>
        <tissue evidence="2">Leaves</tissue>
    </source>
</reference>
<accession>A0A251RLP6</accession>
<keyword evidence="4" id="KW-1185">Reference proteome</keyword>
<reference evidence="2" key="3">
    <citation type="submission" date="2020-06" db="EMBL/GenBank/DDBJ databases">
        <title>Helianthus annuus Genome sequencing and assembly Release 2.</title>
        <authorList>
            <person name="Gouzy J."/>
            <person name="Langlade N."/>
            <person name="Munos S."/>
        </authorList>
    </citation>
    <scope>NUCLEOTIDE SEQUENCE</scope>
    <source>
        <tissue evidence="2">Leaves</tissue>
    </source>
</reference>
<evidence type="ECO:0000313" key="2">
    <source>
        <dbReference type="EMBL" id="KAF5754026.1"/>
    </source>
</evidence>
<evidence type="ECO:0000313" key="3">
    <source>
        <dbReference type="EMBL" id="OTF85388.1"/>
    </source>
</evidence>